<organism evidence="1 2">
    <name type="scientific">Eretmocerus hayati</name>
    <dbReference type="NCBI Taxonomy" id="131215"/>
    <lineage>
        <taxon>Eukaryota</taxon>
        <taxon>Metazoa</taxon>
        <taxon>Ecdysozoa</taxon>
        <taxon>Arthropoda</taxon>
        <taxon>Hexapoda</taxon>
        <taxon>Insecta</taxon>
        <taxon>Pterygota</taxon>
        <taxon>Neoptera</taxon>
        <taxon>Endopterygota</taxon>
        <taxon>Hymenoptera</taxon>
        <taxon>Apocrita</taxon>
        <taxon>Proctotrupomorpha</taxon>
        <taxon>Chalcidoidea</taxon>
        <taxon>Aphelinidae</taxon>
        <taxon>Aphelininae</taxon>
        <taxon>Eretmocerus</taxon>
    </lineage>
</organism>
<protein>
    <submittedName>
        <fullName evidence="1">Uncharacterized protein</fullName>
    </submittedName>
</protein>
<evidence type="ECO:0000313" key="1">
    <source>
        <dbReference type="EMBL" id="KAJ8664607.1"/>
    </source>
</evidence>
<dbReference type="EMBL" id="CM056744">
    <property type="protein sequence ID" value="KAJ8664607.1"/>
    <property type="molecule type" value="Genomic_DNA"/>
</dbReference>
<keyword evidence="2" id="KW-1185">Reference proteome</keyword>
<evidence type="ECO:0000313" key="2">
    <source>
        <dbReference type="Proteomes" id="UP001239111"/>
    </source>
</evidence>
<proteinExistence type="predicted"/>
<sequence>MSKTCKTWSMESPLFICMLLILIPRHALILATRSPKRSNVPDTADISPSKVVVDRFILAQYSPIGASIHYGKRPVSKQPKWTLHGLWPSNSQDDRGEGLKKCGGIYKPIIDKPIAEMRKDLMESWPNYDPTNTNEIFWAHEYQEHGTCASSTESMNTAKKYFQESLRLLNLHNMKDIMNKANVTPGDIYTLKDLRHKINKVAGAEVQLICGGVTRIDPVQYLYEARLCFDAKLNLVSCQNNSGCNYKKPVRIVDV</sequence>
<dbReference type="Proteomes" id="UP001239111">
    <property type="component" value="Chromosome 4"/>
</dbReference>
<gene>
    <name evidence="1" type="ORF">QAD02_006269</name>
</gene>
<accession>A0ACC2N0K0</accession>
<reference evidence="1" key="1">
    <citation type="submission" date="2023-04" db="EMBL/GenBank/DDBJ databases">
        <title>A chromosome-level genome assembly of the parasitoid wasp Eretmocerus hayati.</title>
        <authorList>
            <person name="Zhong Y."/>
            <person name="Liu S."/>
            <person name="Liu Y."/>
        </authorList>
    </citation>
    <scope>NUCLEOTIDE SEQUENCE</scope>
    <source>
        <strain evidence="1">ZJU_SS_LIU_2023</strain>
    </source>
</reference>
<comment type="caution">
    <text evidence="1">The sequence shown here is derived from an EMBL/GenBank/DDBJ whole genome shotgun (WGS) entry which is preliminary data.</text>
</comment>
<name>A0ACC2N0K0_9HYME</name>